<dbReference type="AlphaFoldDB" id="A0A916Z1P1"/>
<feature type="transmembrane region" description="Helical" evidence="1">
    <location>
        <begin position="78"/>
        <end position="95"/>
    </location>
</feature>
<organism evidence="2 3">
    <name type="scientific">Emticicia aquatilis</name>
    <dbReference type="NCBI Taxonomy" id="1537369"/>
    <lineage>
        <taxon>Bacteria</taxon>
        <taxon>Pseudomonadati</taxon>
        <taxon>Bacteroidota</taxon>
        <taxon>Cytophagia</taxon>
        <taxon>Cytophagales</taxon>
        <taxon>Leadbetterellaceae</taxon>
        <taxon>Emticicia</taxon>
    </lineage>
</organism>
<dbReference type="EMBL" id="BMKK01000008">
    <property type="protein sequence ID" value="GGD70365.1"/>
    <property type="molecule type" value="Genomic_DNA"/>
</dbReference>
<comment type="caution">
    <text evidence="2">The sequence shown here is derived from an EMBL/GenBank/DDBJ whole genome shotgun (WGS) entry which is preliminary data.</text>
</comment>
<reference evidence="2" key="1">
    <citation type="journal article" date="2014" name="Int. J. Syst. Evol. Microbiol.">
        <title>Complete genome sequence of Corynebacterium casei LMG S-19264T (=DSM 44701T), isolated from a smear-ripened cheese.</title>
        <authorList>
            <consortium name="US DOE Joint Genome Institute (JGI-PGF)"/>
            <person name="Walter F."/>
            <person name="Albersmeier A."/>
            <person name="Kalinowski J."/>
            <person name="Ruckert C."/>
        </authorList>
    </citation>
    <scope>NUCLEOTIDE SEQUENCE</scope>
    <source>
        <strain evidence="2">CGMCC 1.15958</strain>
    </source>
</reference>
<name>A0A916Z1P1_9BACT</name>
<keyword evidence="1" id="KW-1133">Transmembrane helix</keyword>
<evidence type="ECO:0000313" key="2">
    <source>
        <dbReference type="EMBL" id="GGD70365.1"/>
    </source>
</evidence>
<keyword evidence="1" id="KW-0812">Transmembrane</keyword>
<keyword evidence="3" id="KW-1185">Reference proteome</keyword>
<protein>
    <submittedName>
        <fullName evidence="2">Uncharacterized protein</fullName>
    </submittedName>
</protein>
<feature type="transmembrane region" description="Helical" evidence="1">
    <location>
        <begin position="41"/>
        <end position="62"/>
    </location>
</feature>
<dbReference type="Proteomes" id="UP000609064">
    <property type="component" value="Unassembled WGS sequence"/>
</dbReference>
<dbReference type="RefSeq" id="WP_188768335.1">
    <property type="nucleotide sequence ID" value="NZ_BMKK01000008.1"/>
</dbReference>
<proteinExistence type="predicted"/>
<feature type="transmembrane region" description="Helical" evidence="1">
    <location>
        <begin position="12"/>
        <end position="35"/>
    </location>
</feature>
<keyword evidence="1" id="KW-0472">Membrane</keyword>
<evidence type="ECO:0000313" key="3">
    <source>
        <dbReference type="Proteomes" id="UP000609064"/>
    </source>
</evidence>
<gene>
    <name evidence="2" type="ORF">GCM10011514_38040</name>
</gene>
<evidence type="ECO:0000256" key="1">
    <source>
        <dbReference type="SAM" id="Phobius"/>
    </source>
</evidence>
<reference evidence="2" key="2">
    <citation type="submission" date="2020-09" db="EMBL/GenBank/DDBJ databases">
        <authorList>
            <person name="Sun Q."/>
            <person name="Zhou Y."/>
        </authorList>
    </citation>
    <scope>NUCLEOTIDE SEQUENCE</scope>
    <source>
        <strain evidence="2">CGMCC 1.15958</strain>
    </source>
</reference>
<accession>A0A916Z1P1</accession>
<sequence>MRNNIDKETYTWSFKVFTLLGILLLLVNIFLYFSLEPMHAMAFKFASSTFCLLLAVGVWMRLEYLKAFQEATYKARRVPMWASIFVFVITAFSRFF</sequence>